<evidence type="ECO:0000313" key="2">
    <source>
        <dbReference type="EMBL" id="ETW00627.1"/>
    </source>
</evidence>
<feature type="region of interest" description="Disordered" evidence="1">
    <location>
        <begin position="1"/>
        <end position="26"/>
    </location>
</feature>
<dbReference type="eggNOG" id="ENOG502RZGR">
    <property type="taxonomic scope" value="Eukaryota"/>
</dbReference>
<dbReference type="GeneID" id="20084247"/>
<dbReference type="VEuPathDB" id="FungiDB:H310_07197"/>
<reference evidence="2" key="1">
    <citation type="submission" date="2013-12" db="EMBL/GenBank/DDBJ databases">
        <title>The Genome Sequence of Aphanomyces invadans NJM9701.</title>
        <authorList>
            <consortium name="The Broad Institute Genomics Platform"/>
            <person name="Russ C."/>
            <person name="Tyler B."/>
            <person name="van West P."/>
            <person name="Dieguez-Uribeondo J."/>
            <person name="Young S.K."/>
            <person name="Zeng Q."/>
            <person name="Gargeya S."/>
            <person name="Fitzgerald M."/>
            <person name="Abouelleil A."/>
            <person name="Alvarado L."/>
            <person name="Chapman S.B."/>
            <person name="Gainer-Dewar J."/>
            <person name="Goldberg J."/>
            <person name="Griggs A."/>
            <person name="Gujja S."/>
            <person name="Hansen M."/>
            <person name="Howarth C."/>
            <person name="Imamovic A."/>
            <person name="Ireland A."/>
            <person name="Larimer J."/>
            <person name="McCowan C."/>
            <person name="Murphy C."/>
            <person name="Pearson M."/>
            <person name="Poon T.W."/>
            <person name="Priest M."/>
            <person name="Roberts A."/>
            <person name="Saif S."/>
            <person name="Shea T."/>
            <person name="Sykes S."/>
            <person name="Wortman J."/>
            <person name="Nusbaum C."/>
            <person name="Birren B."/>
        </authorList>
    </citation>
    <scope>NUCLEOTIDE SEQUENCE [LARGE SCALE GENOMIC DNA]</scope>
    <source>
        <strain evidence="2">NJM9701</strain>
    </source>
</reference>
<proteinExistence type="predicted"/>
<organism evidence="2">
    <name type="scientific">Aphanomyces invadans</name>
    <dbReference type="NCBI Taxonomy" id="157072"/>
    <lineage>
        <taxon>Eukaryota</taxon>
        <taxon>Sar</taxon>
        <taxon>Stramenopiles</taxon>
        <taxon>Oomycota</taxon>
        <taxon>Saprolegniomycetes</taxon>
        <taxon>Saprolegniales</taxon>
        <taxon>Verrucalvaceae</taxon>
        <taxon>Aphanomyces</taxon>
    </lineage>
</organism>
<dbReference type="OrthoDB" id="203476at2759"/>
<dbReference type="AlphaFoldDB" id="A0A024U3Z4"/>
<gene>
    <name evidence="2" type="ORF">H310_07197</name>
</gene>
<sequence length="247" mass="27746">MRPHRPPLRSPPRGSNNDEPSSTVLDPAFADPIRRQVQSCRKADFREVLSGSNPVLRRIALSPRCEVNTAQAFRDAVREDIVLNGVQFVGDHRTEAFVAAVKRIVEKFVTKPRKALHVSDRVMRSCSRTHSGADAYFALQELFGHPDLLIKPRSDPPPPPLEVTLGVDRKGSLKCRICAANLFGLYRHDDIEREVMLGRTAVVPPFVLVDTVIVEEIDFATDMAKRYLSVRSPEPDVDVNSELRELF</sequence>
<dbReference type="RefSeq" id="XP_008870762.1">
    <property type="nucleotide sequence ID" value="XM_008872540.1"/>
</dbReference>
<accession>A0A024U3Z4</accession>
<evidence type="ECO:0000256" key="1">
    <source>
        <dbReference type="SAM" id="MobiDB-lite"/>
    </source>
</evidence>
<name>A0A024U3Z4_9STRA</name>
<feature type="compositionally biased region" description="Polar residues" evidence="1">
    <location>
        <begin position="14"/>
        <end position="24"/>
    </location>
</feature>
<dbReference type="EMBL" id="KI913964">
    <property type="protein sequence ID" value="ETW00627.1"/>
    <property type="molecule type" value="Genomic_DNA"/>
</dbReference>
<protein>
    <submittedName>
        <fullName evidence="2">Uncharacterized protein</fullName>
    </submittedName>
</protein>